<evidence type="ECO:0000313" key="2">
    <source>
        <dbReference type="EMBL" id="VDN35360.1"/>
    </source>
</evidence>
<organism evidence="2 3">
    <name type="scientific">Cylicostephanus goldi</name>
    <name type="common">Nematode worm</name>
    <dbReference type="NCBI Taxonomy" id="71465"/>
    <lineage>
        <taxon>Eukaryota</taxon>
        <taxon>Metazoa</taxon>
        <taxon>Ecdysozoa</taxon>
        <taxon>Nematoda</taxon>
        <taxon>Chromadorea</taxon>
        <taxon>Rhabditida</taxon>
        <taxon>Rhabditina</taxon>
        <taxon>Rhabditomorpha</taxon>
        <taxon>Strongyloidea</taxon>
        <taxon>Strongylidae</taxon>
        <taxon>Cylicostephanus</taxon>
    </lineage>
</organism>
<dbReference type="InterPro" id="IPR043504">
    <property type="entry name" value="Peptidase_S1_PA_chymotrypsin"/>
</dbReference>
<name>A0A3P7N6G8_CYLGO</name>
<keyword evidence="3" id="KW-1185">Reference proteome</keyword>
<evidence type="ECO:0008006" key="4">
    <source>
        <dbReference type="Google" id="ProtNLM"/>
    </source>
</evidence>
<accession>A0A3P7N6G8</accession>
<dbReference type="OrthoDB" id="5858510at2759"/>
<evidence type="ECO:0000313" key="3">
    <source>
        <dbReference type="Proteomes" id="UP000271889"/>
    </source>
</evidence>
<sequence>MWLSVSILCLLHLATCMRDVEEIEWNRSAYLVKTLAETQDGDRVLGCTGTLITPSLVLTSSKCVDNTESVRWLIKIRVIS</sequence>
<proteinExistence type="predicted"/>
<evidence type="ECO:0000256" key="1">
    <source>
        <dbReference type="SAM" id="SignalP"/>
    </source>
</evidence>
<gene>
    <name evidence="2" type="ORF">CGOC_LOCUS12906</name>
</gene>
<feature type="chain" id="PRO_5018332272" description="Peptidase S1 domain-containing protein" evidence="1">
    <location>
        <begin position="17"/>
        <end position="80"/>
    </location>
</feature>
<dbReference type="InterPro" id="IPR009003">
    <property type="entry name" value="Peptidase_S1_PA"/>
</dbReference>
<dbReference type="Gene3D" id="2.40.10.10">
    <property type="entry name" value="Trypsin-like serine proteases"/>
    <property type="match status" value="1"/>
</dbReference>
<protein>
    <recommendedName>
        <fullName evidence="4">Peptidase S1 domain-containing protein</fullName>
    </recommendedName>
</protein>
<dbReference type="EMBL" id="UYRV01126678">
    <property type="protein sequence ID" value="VDN35360.1"/>
    <property type="molecule type" value="Genomic_DNA"/>
</dbReference>
<reference evidence="2 3" key="1">
    <citation type="submission" date="2018-11" db="EMBL/GenBank/DDBJ databases">
        <authorList>
            <consortium name="Pathogen Informatics"/>
        </authorList>
    </citation>
    <scope>NUCLEOTIDE SEQUENCE [LARGE SCALE GENOMIC DNA]</scope>
</reference>
<dbReference type="AlphaFoldDB" id="A0A3P7N6G8"/>
<dbReference type="SUPFAM" id="SSF50494">
    <property type="entry name" value="Trypsin-like serine proteases"/>
    <property type="match status" value="1"/>
</dbReference>
<dbReference type="Proteomes" id="UP000271889">
    <property type="component" value="Unassembled WGS sequence"/>
</dbReference>
<keyword evidence="1" id="KW-0732">Signal</keyword>
<feature type="signal peptide" evidence="1">
    <location>
        <begin position="1"/>
        <end position="16"/>
    </location>
</feature>